<evidence type="ECO:0000256" key="6">
    <source>
        <dbReference type="ARBA" id="ARBA00023128"/>
    </source>
</evidence>
<comment type="subcellular location">
    <subcellularLocation>
        <location evidence="1">Mitochondrion</location>
    </subcellularLocation>
</comment>
<evidence type="ECO:0000313" key="10">
    <source>
        <dbReference type="Proteomes" id="UP000030752"/>
    </source>
</evidence>
<dbReference type="GO" id="GO:0051536">
    <property type="term" value="F:iron-sulfur cluster binding"/>
    <property type="evidence" value="ECO:0007669"/>
    <property type="project" value="UniProtKB-KW"/>
</dbReference>
<keyword evidence="4" id="KW-0408">Iron</keyword>
<protein>
    <recommendedName>
        <fullName evidence="11">37S ribosomal protein Rsm22</fullName>
    </recommendedName>
</protein>
<keyword evidence="10" id="KW-1185">Reference proteome</keyword>
<feature type="region of interest" description="Disordered" evidence="8">
    <location>
        <begin position="100"/>
        <end position="128"/>
    </location>
</feature>
<feature type="region of interest" description="Disordered" evidence="8">
    <location>
        <begin position="204"/>
        <end position="224"/>
    </location>
</feature>
<dbReference type="GO" id="GO:0005763">
    <property type="term" value="C:mitochondrial small ribosomal subunit"/>
    <property type="evidence" value="ECO:0007669"/>
    <property type="project" value="TreeGrafter"/>
</dbReference>
<sequence>MLSSRTRLCSTCRHDLVSLFERGFCGPAIPRVAFGNRRRPPRLQRQTRWLSNSTRFYENERDSESPSQDVHTQHEDQSVLTEEELSARFEALQRLEEFDDEDSVLHESDEDQTNHKEVPVVPESSPVNVHPGAEFDALREQVNDYRAAGFDATFIAREARQIFGDYLPEDVLHEQELQIYTRLYGEPLPPAPKREEDANPVLLDEEGGQVSYTLDRPTRESDLETQELGLVDGGQVDVEAIDELDEDEGFIADPEFEDPFAEEPAHERQHPMTALGKFETSPRTLSMPYEQYTRPLTNVMASFNNKQLKDVCERTFGGPGLPDSPLTPRSGRGRQQVAVQLEAAQHFMGEMEATAFMTTVMPPAFAAISSTLVDARKRLGATWLTGLLAKEGGPKVLDAGAGGAGILAWNEIVRAHWNSLHSSAQDANPPPPTKAVVLTGSNPLRHRAAQLLDNTTFVPRLPDYVHTREKQTIDDDRPAQQRKQFDVIISSYSLLPLKEDWEKKQYVQNLWALLSSEGGVLIMVEKGIPRGFEAIAGARDLLLERYIATPPGQDTHYTALHKEAASEGNLWQPETGMIIGPCSNHERCPMYKIPGVSIGRKDICSFQQRYIRPGYLQRILGATTRNHDDVNFSYVSVVKGRDLRQSSFEQWSHIANPLSAPASEDTFPSTSTTHRDSNSESWLKACQSGWAEKSPKDEEASPHPPTHTLPRLVFPPIKRRGHAILDVCTPMGTIERWTVPRSFGKQAYRDARKAKWGDLWALGAKTRISRSIRQGSGKDKMAGILSGKLKGRGKEERIQNAAIRMRERAEQEQDEDHEEEMRITEEIEARAAEEDFEDDFTGGRRKPQAGSKRFEARQDAEEEAEMDELDWEIEQKLQEWEAELSDTRPTDRHGRVIKGGRKARGMRPQGMAERVMWQPAGSASRVEEEAKRG</sequence>
<dbReference type="GO" id="GO:0006412">
    <property type="term" value="P:translation"/>
    <property type="evidence" value="ECO:0007669"/>
    <property type="project" value="InterPro"/>
</dbReference>
<proteinExistence type="predicted"/>
<accession>W2SD76</accession>
<evidence type="ECO:0000256" key="7">
    <source>
        <dbReference type="ARBA" id="ARBA00045681"/>
    </source>
</evidence>
<dbReference type="PANTHER" id="PTHR13184:SF5">
    <property type="entry name" value="METHYLTRANSFERASE-LIKE PROTEIN 17, MITOCHONDRIAL"/>
    <property type="match status" value="1"/>
</dbReference>
<dbReference type="Proteomes" id="UP000030752">
    <property type="component" value="Unassembled WGS sequence"/>
</dbReference>
<feature type="region of interest" description="Disordered" evidence="8">
    <location>
        <begin position="57"/>
        <end position="81"/>
    </location>
</feature>
<dbReference type="VEuPathDB" id="FungiDB:HMPREF1541_00760"/>
<name>W2SD76_CYPE1</name>
<dbReference type="GeneID" id="19968099"/>
<evidence type="ECO:0000256" key="3">
    <source>
        <dbReference type="ARBA" id="ARBA00022946"/>
    </source>
</evidence>
<feature type="region of interest" description="Disordered" evidence="8">
    <location>
        <begin position="882"/>
        <end position="933"/>
    </location>
</feature>
<dbReference type="RefSeq" id="XP_008711287.1">
    <property type="nucleotide sequence ID" value="XM_008713065.1"/>
</dbReference>
<dbReference type="InterPro" id="IPR029063">
    <property type="entry name" value="SAM-dependent_MTases_sf"/>
</dbReference>
<comment type="function">
    <text evidence="7">Mitochondrial ribosome (mitoribosome) assembly factor. Binds at the interface of the head and body domains of the mitochondrial small ribosomal subunit (mt-SSU), occluding the mRNA channel and preventing compaction of the head domain towards the body. Probable inactive methyltransferase: retains the characteristic folding and ability to bind S-adenosyl-L-methionine, but it probably lost its methyltransferase activity.</text>
</comment>
<organism evidence="9 10">
    <name type="scientific">Cyphellophora europaea (strain CBS 101466)</name>
    <name type="common">Phialophora europaea</name>
    <dbReference type="NCBI Taxonomy" id="1220924"/>
    <lineage>
        <taxon>Eukaryota</taxon>
        <taxon>Fungi</taxon>
        <taxon>Dikarya</taxon>
        <taxon>Ascomycota</taxon>
        <taxon>Pezizomycotina</taxon>
        <taxon>Eurotiomycetes</taxon>
        <taxon>Chaetothyriomycetidae</taxon>
        <taxon>Chaetothyriales</taxon>
        <taxon>Cyphellophoraceae</taxon>
        <taxon>Cyphellophora</taxon>
    </lineage>
</organism>
<evidence type="ECO:0000256" key="2">
    <source>
        <dbReference type="ARBA" id="ARBA00022723"/>
    </source>
</evidence>
<keyword evidence="2" id="KW-0479">Metal-binding</keyword>
<dbReference type="InterPro" id="IPR015324">
    <property type="entry name" value="Ribosomal_Rsm22-like"/>
</dbReference>
<dbReference type="eggNOG" id="KOG2539">
    <property type="taxonomic scope" value="Eukaryota"/>
</dbReference>
<evidence type="ECO:0000256" key="8">
    <source>
        <dbReference type="SAM" id="MobiDB-lite"/>
    </source>
</evidence>
<dbReference type="AlphaFoldDB" id="W2SD76"/>
<keyword evidence="5" id="KW-0411">Iron-sulfur</keyword>
<keyword evidence="6" id="KW-0496">Mitochondrion</keyword>
<dbReference type="GO" id="GO:0008168">
    <property type="term" value="F:methyltransferase activity"/>
    <property type="evidence" value="ECO:0007669"/>
    <property type="project" value="InterPro"/>
</dbReference>
<evidence type="ECO:0008006" key="11">
    <source>
        <dbReference type="Google" id="ProtNLM"/>
    </source>
</evidence>
<dbReference type="Pfam" id="PF09243">
    <property type="entry name" value="Rsm22"/>
    <property type="match status" value="1"/>
</dbReference>
<feature type="compositionally biased region" description="Basic and acidic residues" evidence="8">
    <location>
        <begin position="882"/>
        <end position="894"/>
    </location>
</feature>
<evidence type="ECO:0000256" key="5">
    <source>
        <dbReference type="ARBA" id="ARBA00023014"/>
    </source>
</evidence>
<dbReference type="SUPFAM" id="SSF53335">
    <property type="entry name" value="S-adenosyl-L-methionine-dependent methyltransferases"/>
    <property type="match status" value="1"/>
</dbReference>
<evidence type="ECO:0000256" key="1">
    <source>
        <dbReference type="ARBA" id="ARBA00004173"/>
    </source>
</evidence>
<evidence type="ECO:0000313" key="9">
    <source>
        <dbReference type="EMBL" id="ETN46575.1"/>
    </source>
</evidence>
<dbReference type="GO" id="GO:0003735">
    <property type="term" value="F:structural constituent of ribosome"/>
    <property type="evidence" value="ECO:0007669"/>
    <property type="project" value="TreeGrafter"/>
</dbReference>
<keyword evidence="3" id="KW-0809">Transit peptide</keyword>
<feature type="compositionally biased region" description="Basic and acidic residues" evidence="8">
    <location>
        <begin position="103"/>
        <end position="118"/>
    </location>
</feature>
<feature type="region of interest" description="Disordered" evidence="8">
    <location>
        <begin position="833"/>
        <end position="867"/>
    </location>
</feature>
<evidence type="ECO:0000256" key="4">
    <source>
        <dbReference type="ARBA" id="ARBA00023004"/>
    </source>
</evidence>
<dbReference type="PANTHER" id="PTHR13184">
    <property type="entry name" value="37S RIBOSOMAL PROTEIN S22"/>
    <property type="match status" value="1"/>
</dbReference>
<gene>
    <name evidence="9" type="ORF">HMPREF1541_00760</name>
</gene>
<reference evidence="9 10" key="1">
    <citation type="submission" date="2013-03" db="EMBL/GenBank/DDBJ databases">
        <title>The Genome Sequence of Phialophora europaea CBS 101466.</title>
        <authorList>
            <consortium name="The Broad Institute Genomics Platform"/>
            <person name="Cuomo C."/>
            <person name="de Hoog S."/>
            <person name="Gorbushina A."/>
            <person name="Walker B."/>
            <person name="Young S.K."/>
            <person name="Zeng Q."/>
            <person name="Gargeya S."/>
            <person name="Fitzgerald M."/>
            <person name="Haas B."/>
            <person name="Abouelleil A."/>
            <person name="Allen A.W."/>
            <person name="Alvarado L."/>
            <person name="Arachchi H.M."/>
            <person name="Berlin A.M."/>
            <person name="Chapman S.B."/>
            <person name="Gainer-Dewar J."/>
            <person name="Goldberg J."/>
            <person name="Griggs A."/>
            <person name="Gujja S."/>
            <person name="Hansen M."/>
            <person name="Howarth C."/>
            <person name="Imamovic A."/>
            <person name="Ireland A."/>
            <person name="Larimer J."/>
            <person name="McCowan C."/>
            <person name="Murphy C."/>
            <person name="Pearson M."/>
            <person name="Poon T.W."/>
            <person name="Priest M."/>
            <person name="Roberts A."/>
            <person name="Saif S."/>
            <person name="Shea T."/>
            <person name="Sisk P."/>
            <person name="Sykes S."/>
            <person name="Wortman J."/>
            <person name="Nusbaum C."/>
            <person name="Birren B."/>
        </authorList>
    </citation>
    <scope>NUCLEOTIDE SEQUENCE [LARGE SCALE GENOMIC DNA]</scope>
    <source>
        <strain evidence="9 10">CBS 101466</strain>
    </source>
</reference>
<dbReference type="HOGENOM" id="CLU_007075_1_1_1"/>
<dbReference type="InParanoid" id="W2SD76"/>
<feature type="compositionally biased region" description="Basic residues" evidence="8">
    <location>
        <begin position="895"/>
        <end position="905"/>
    </location>
</feature>
<dbReference type="OrthoDB" id="421327at2759"/>
<dbReference type="STRING" id="1220924.W2SD76"/>
<dbReference type="InterPro" id="IPR052571">
    <property type="entry name" value="Mt_RNA_Methyltransferase"/>
</dbReference>
<feature type="region of interest" description="Disordered" evidence="8">
    <location>
        <begin position="693"/>
        <end position="712"/>
    </location>
</feature>
<dbReference type="GO" id="GO:0046872">
    <property type="term" value="F:metal ion binding"/>
    <property type="evidence" value="ECO:0007669"/>
    <property type="project" value="UniProtKB-KW"/>
</dbReference>
<dbReference type="EMBL" id="KB822711">
    <property type="protein sequence ID" value="ETN46575.1"/>
    <property type="molecule type" value="Genomic_DNA"/>
</dbReference>